<protein>
    <submittedName>
        <fullName evidence="2">LIM-domain binding protein-domain-containing protein</fullName>
    </submittedName>
</protein>
<organism evidence="2 3">
    <name type="scientific">Chaetomium strumarium</name>
    <dbReference type="NCBI Taxonomy" id="1170767"/>
    <lineage>
        <taxon>Eukaryota</taxon>
        <taxon>Fungi</taxon>
        <taxon>Dikarya</taxon>
        <taxon>Ascomycota</taxon>
        <taxon>Pezizomycotina</taxon>
        <taxon>Sordariomycetes</taxon>
        <taxon>Sordariomycetidae</taxon>
        <taxon>Sordariales</taxon>
        <taxon>Chaetomiaceae</taxon>
        <taxon>Chaetomium</taxon>
    </lineage>
</organism>
<dbReference type="Pfam" id="PF01803">
    <property type="entry name" value="LIM_bind"/>
    <property type="match status" value="1"/>
</dbReference>
<proteinExistence type="predicted"/>
<keyword evidence="3" id="KW-1185">Reference proteome</keyword>
<accession>A0AAJ0GQB4</accession>
<feature type="compositionally biased region" description="Low complexity" evidence="1">
    <location>
        <begin position="682"/>
        <end position="693"/>
    </location>
</feature>
<dbReference type="InterPro" id="IPR029005">
    <property type="entry name" value="LIM-bd/SEUSS"/>
</dbReference>
<reference evidence="2" key="1">
    <citation type="journal article" date="2023" name="Mol. Phylogenet. Evol.">
        <title>Genome-scale phylogeny and comparative genomics of the fungal order Sordariales.</title>
        <authorList>
            <person name="Hensen N."/>
            <person name="Bonometti L."/>
            <person name="Westerberg I."/>
            <person name="Brannstrom I.O."/>
            <person name="Guillou S."/>
            <person name="Cros-Aarteil S."/>
            <person name="Calhoun S."/>
            <person name="Haridas S."/>
            <person name="Kuo A."/>
            <person name="Mondo S."/>
            <person name="Pangilinan J."/>
            <person name="Riley R."/>
            <person name="LaButti K."/>
            <person name="Andreopoulos B."/>
            <person name="Lipzen A."/>
            <person name="Chen C."/>
            <person name="Yan M."/>
            <person name="Daum C."/>
            <person name="Ng V."/>
            <person name="Clum A."/>
            <person name="Steindorff A."/>
            <person name="Ohm R.A."/>
            <person name="Martin F."/>
            <person name="Silar P."/>
            <person name="Natvig D.O."/>
            <person name="Lalanne C."/>
            <person name="Gautier V."/>
            <person name="Ament-Velasquez S.L."/>
            <person name="Kruys A."/>
            <person name="Hutchinson M.I."/>
            <person name="Powell A.J."/>
            <person name="Barry K."/>
            <person name="Miller A.N."/>
            <person name="Grigoriev I.V."/>
            <person name="Debuchy R."/>
            <person name="Gladieux P."/>
            <person name="Hiltunen Thoren M."/>
            <person name="Johannesson H."/>
        </authorList>
    </citation>
    <scope>NUCLEOTIDE SEQUENCE</scope>
    <source>
        <strain evidence="2">CBS 333.67</strain>
    </source>
</reference>
<gene>
    <name evidence="2" type="ORF">B0T15DRAFT_399602</name>
</gene>
<name>A0AAJ0GQB4_9PEZI</name>
<feature type="region of interest" description="Disordered" evidence="1">
    <location>
        <begin position="172"/>
        <end position="201"/>
    </location>
</feature>
<feature type="region of interest" description="Disordered" evidence="1">
    <location>
        <begin position="1"/>
        <end position="27"/>
    </location>
</feature>
<feature type="compositionally biased region" description="Low complexity" evidence="1">
    <location>
        <begin position="627"/>
        <end position="638"/>
    </location>
</feature>
<dbReference type="RefSeq" id="XP_062719988.1">
    <property type="nucleotide sequence ID" value="XM_062865018.1"/>
</dbReference>
<feature type="region of interest" description="Disordered" evidence="1">
    <location>
        <begin position="627"/>
        <end position="759"/>
    </location>
</feature>
<feature type="region of interest" description="Disordered" evidence="1">
    <location>
        <begin position="231"/>
        <end position="310"/>
    </location>
</feature>
<evidence type="ECO:0000313" key="3">
    <source>
        <dbReference type="Proteomes" id="UP001273166"/>
    </source>
</evidence>
<dbReference type="PANTHER" id="PTHR10378">
    <property type="entry name" value="LIM DOMAIN-BINDING PROTEIN"/>
    <property type="match status" value="1"/>
</dbReference>
<dbReference type="EMBL" id="JAUDZG010000005">
    <property type="protein sequence ID" value="KAK3304208.1"/>
    <property type="molecule type" value="Genomic_DNA"/>
</dbReference>
<sequence length="759" mass="82595">MGHNPSQPGAAPGGIPHQLVGHMGVSGPGPQINAAALMGGMPPGAGNPNAHAMQHLSPAQAQMFHHPQLNQMYAANNPALQQQMQQHRLQMLQQQQHARQALMTHGAFGAMNTAGMGIPLGQMNPAQAAQMAALRRMPVASPMHLQQAQLAQQQQGQPMNPNMMAHQLALQQQQMQMNQQGGNPNQHPMNPQHLNQMQQAQLAALQAQQAQQAQAEARMQAQAQAQAQHQAAQAAQAQQQGPGQSQQAQQVPQPPPGQQQQQPPPPGQGGPGANGSAPTPGATQGHTPQPNPQQQPQAPPQTPQVTQAQQQAQMIAQVQQAQQQQAQQQQAQQQAQQQHAANLASLMQQRRDQMALKGGMHQLKMLQFCEQLSGFPGSKGRDDLDYWNKFVQHFFSQKGIFRHTILVRDGEDQGQEKQYEIAYPALARYFHTHFESGVKHMQLVLDKGTAERPLPNDCHLIENQKASLVYWFEDNSHLVAQGILRVQFDSESRFDLFEFQTTAHEEYISRRVVIQAARPAHNWVKEWRSLNQQDPKQSPELTKKGKPKPAKVPARAPPDLDLPHSVVKSGMGITEAVYQFLEMVEIMNQMGPLFGYYHAHPGLAPYAALDQYVSQINAQINASAPQGMNGQQMAQGGPRTPGFGQFQMGASPAMANSMLPGSPHITGSPIPGQMAAPTMQLQPSQQGSSSGPSANTSPAQNSNKRRRPSTVKNEDEAPTSAPTPAAMGTPQLNGVQIKGKQPPTPRMQKRHKTGNNPGV</sequence>
<comment type="caution">
    <text evidence="2">The sequence shown here is derived from an EMBL/GenBank/DDBJ whole genome shotgun (WGS) entry which is preliminary data.</text>
</comment>
<evidence type="ECO:0000313" key="2">
    <source>
        <dbReference type="EMBL" id="KAK3304208.1"/>
    </source>
</evidence>
<dbReference type="GeneID" id="87883847"/>
<reference evidence="2" key="2">
    <citation type="submission" date="2023-06" db="EMBL/GenBank/DDBJ databases">
        <authorList>
            <consortium name="Lawrence Berkeley National Laboratory"/>
            <person name="Mondo S.J."/>
            <person name="Hensen N."/>
            <person name="Bonometti L."/>
            <person name="Westerberg I."/>
            <person name="Brannstrom I.O."/>
            <person name="Guillou S."/>
            <person name="Cros-Aarteil S."/>
            <person name="Calhoun S."/>
            <person name="Haridas S."/>
            <person name="Kuo A."/>
            <person name="Pangilinan J."/>
            <person name="Riley R."/>
            <person name="Labutti K."/>
            <person name="Andreopoulos B."/>
            <person name="Lipzen A."/>
            <person name="Chen C."/>
            <person name="Yanf M."/>
            <person name="Daum C."/>
            <person name="Ng V."/>
            <person name="Clum A."/>
            <person name="Steindorff A."/>
            <person name="Ohm R."/>
            <person name="Martin F."/>
            <person name="Silar P."/>
            <person name="Natvig D."/>
            <person name="Lalanne C."/>
            <person name="Gautier V."/>
            <person name="Ament-Velasquez S.L."/>
            <person name="Kruys A."/>
            <person name="Hutchinson M.I."/>
            <person name="Powell A.J."/>
            <person name="Barry K."/>
            <person name="Miller A.N."/>
            <person name="Grigoriev I.V."/>
            <person name="Debuchy R."/>
            <person name="Gladieux P."/>
            <person name="Thoren M.H."/>
            <person name="Johannesson H."/>
        </authorList>
    </citation>
    <scope>NUCLEOTIDE SEQUENCE</scope>
    <source>
        <strain evidence="2">CBS 333.67</strain>
    </source>
</reference>
<evidence type="ECO:0000256" key="1">
    <source>
        <dbReference type="SAM" id="MobiDB-lite"/>
    </source>
</evidence>
<feature type="compositionally biased region" description="Polar residues" evidence="1">
    <location>
        <begin position="529"/>
        <end position="540"/>
    </location>
</feature>
<dbReference type="AlphaFoldDB" id="A0AAJ0GQB4"/>
<feature type="region of interest" description="Disordered" evidence="1">
    <location>
        <begin position="529"/>
        <end position="563"/>
    </location>
</feature>
<dbReference type="Proteomes" id="UP001273166">
    <property type="component" value="Unassembled WGS sequence"/>
</dbReference>
<feature type="compositionally biased region" description="Pro residues" evidence="1">
    <location>
        <begin position="252"/>
        <end position="268"/>
    </location>
</feature>
<feature type="compositionally biased region" description="Pro residues" evidence="1">
    <location>
        <begin position="289"/>
        <end position="302"/>
    </location>
</feature>
<feature type="compositionally biased region" description="Low complexity" evidence="1">
    <location>
        <begin position="231"/>
        <end position="251"/>
    </location>
</feature>